<sequence>MNSRRNFLRNVSLSAVGSSLPYSILARALFSKKKLGVALVGLGYYSTDLLAPALQLTQFCELKGIVTGSPEKIPQWQRKYGILDSDVYNYENMHKLANNPDIDIVYIVLPNGLHKKFSIVAAEAGKHVWCEKPMAVSVSECEEMISSCKKNKVQLSIGYRMQHEPVTQKIIEWAKTKPFGNISKIYAEAGYRSSGGNASHWKCNPELGGGSMYDMGVYPLNAIRYASGLEPIAVSAISQNTRPASFNVDETMIFDLEFNNGLQAKGKCSFAEHINDLKVDCENGWYRLQPFQSYSGVQGVTSAGERLLPFKGNQQAKQMDDDALAIMNGSNPIVSGEEGLKDIRIVKAIYTSAQRNGQRILINT</sequence>
<feature type="domain" description="Gfo/Idh/MocA-like oxidoreductase N-terminal" evidence="3">
    <location>
        <begin position="36"/>
        <end position="159"/>
    </location>
</feature>
<evidence type="ECO:0000313" key="5">
    <source>
        <dbReference type="EMBL" id="MFD1316608.1"/>
    </source>
</evidence>
<dbReference type="InterPro" id="IPR000683">
    <property type="entry name" value="Gfo/Idh/MocA-like_OxRdtase_N"/>
</dbReference>
<name>A0ABW3Y5R3_9FLAO</name>
<evidence type="ECO:0000256" key="1">
    <source>
        <dbReference type="ARBA" id="ARBA00010928"/>
    </source>
</evidence>
<dbReference type="SUPFAM" id="SSF51735">
    <property type="entry name" value="NAD(P)-binding Rossmann-fold domains"/>
    <property type="match status" value="1"/>
</dbReference>
<evidence type="ECO:0000256" key="2">
    <source>
        <dbReference type="ARBA" id="ARBA00023002"/>
    </source>
</evidence>
<dbReference type="Proteomes" id="UP001597201">
    <property type="component" value="Unassembled WGS sequence"/>
</dbReference>
<dbReference type="InterPro" id="IPR006311">
    <property type="entry name" value="TAT_signal"/>
</dbReference>
<dbReference type="InterPro" id="IPR050984">
    <property type="entry name" value="Gfo/Idh/MocA_domain"/>
</dbReference>
<dbReference type="Pfam" id="PF22725">
    <property type="entry name" value="GFO_IDH_MocA_C3"/>
    <property type="match status" value="1"/>
</dbReference>
<dbReference type="PANTHER" id="PTHR22604">
    <property type="entry name" value="OXIDOREDUCTASES"/>
    <property type="match status" value="1"/>
</dbReference>
<dbReference type="Pfam" id="PF01408">
    <property type="entry name" value="GFO_IDH_MocA"/>
    <property type="match status" value="1"/>
</dbReference>
<evidence type="ECO:0000259" key="3">
    <source>
        <dbReference type="Pfam" id="PF01408"/>
    </source>
</evidence>
<feature type="domain" description="GFO/IDH/MocA-like oxidoreductase" evidence="4">
    <location>
        <begin position="168"/>
        <end position="286"/>
    </location>
</feature>
<accession>A0ABW3Y5R3</accession>
<evidence type="ECO:0000259" key="4">
    <source>
        <dbReference type="Pfam" id="PF22725"/>
    </source>
</evidence>
<dbReference type="RefSeq" id="WP_377179749.1">
    <property type="nucleotide sequence ID" value="NZ_JBHTMY010000003.1"/>
</dbReference>
<dbReference type="InterPro" id="IPR036291">
    <property type="entry name" value="NAD(P)-bd_dom_sf"/>
</dbReference>
<comment type="caution">
    <text evidence="5">The sequence shown here is derived from an EMBL/GenBank/DDBJ whole genome shotgun (WGS) entry which is preliminary data.</text>
</comment>
<dbReference type="InterPro" id="IPR055170">
    <property type="entry name" value="GFO_IDH_MocA-like_dom"/>
</dbReference>
<organism evidence="5 6">
    <name type="scientific">Namhaeicola litoreus</name>
    <dbReference type="NCBI Taxonomy" id="1052145"/>
    <lineage>
        <taxon>Bacteria</taxon>
        <taxon>Pseudomonadati</taxon>
        <taxon>Bacteroidota</taxon>
        <taxon>Flavobacteriia</taxon>
        <taxon>Flavobacteriales</taxon>
        <taxon>Flavobacteriaceae</taxon>
        <taxon>Namhaeicola</taxon>
    </lineage>
</organism>
<protein>
    <submittedName>
        <fullName evidence="5">Gfo/Idh/MocA family protein</fullName>
    </submittedName>
</protein>
<dbReference type="InterPro" id="IPR008354">
    <property type="entry name" value="Glc-Fru_OxRdtase_bac"/>
</dbReference>
<dbReference type="PANTHER" id="PTHR22604:SF105">
    <property type="entry name" value="TRANS-1,2-DIHYDROBENZENE-1,2-DIOL DEHYDROGENASE"/>
    <property type="match status" value="1"/>
</dbReference>
<dbReference type="SUPFAM" id="SSF55347">
    <property type="entry name" value="Glyceraldehyde-3-phosphate dehydrogenase-like, C-terminal domain"/>
    <property type="match status" value="1"/>
</dbReference>
<keyword evidence="6" id="KW-1185">Reference proteome</keyword>
<dbReference type="Gene3D" id="3.30.360.10">
    <property type="entry name" value="Dihydrodipicolinate Reductase, domain 2"/>
    <property type="match status" value="1"/>
</dbReference>
<reference evidence="6" key="1">
    <citation type="journal article" date="2019" name="Int. J. Syst. Evol. Microbiol.">
        <title>The Global Catalogue of Microorganisms (GCM) 10K type strain sequencing project: providing services to taxonomists for standard genome sequencing and annotation.</title>
        <authorList>
            <consortium name="The Broad Institute Genomics Platform"/>
            <consortium name="The Broad Institute Genome Sequencing Center for Infectious Disease"/>
            <person name="Wu L."/>
            <person name="Ma J."/>
        </authorList>
    </citation>
    <scope>NUCLEOTIDE SEQUENCE [LARGE SCALE GENOMIC DNA]</scope>
    <source>
        <strain evidence="6">CCUG 61485</strain>
    </source>
</reference>
<dbReference type="EMBL" id="JBHTMY010000003">
    <property type="protein sequence ID" value="MFD1316608.1"/>
    <property type="molecule type" value="Genomic_DNA"/>
</dbReference>
<gene>
    <name evidence="5" type="ORF">ACFQ39_13360</name>
</gene>
<dbReference type="Gene3D" id="3.40.50.720">
    <property type="entry name" value="NAD(P)-binding Rossmann-like Domain"/>
    <property type="match status" value="1"/>
</dbReference>
<keyword evidence="2" id="KW-0560">Oxidoreductase</keyword>
<proteinExistence type="inferred from homology"/>
<dbReference type="PRINTS" id="PR01775">
    <property type="entry name" value="GLFROXRDTASE"/>
</dbReference>
<comment type="similarity">
    <text evidence="1">Belongs to the Gfo/Idh/MocA family.</text>
</comment>
<dbReference type="PROSITE" id="PS51318">
    <property type="entry name" value="TAT"/>
    <property type="match status" value="1"/>
</dbReference>
<evidence type="ECO:0000313" key="6">
    <source>
        <dbReference type="Proteomes" id="UP001597201"/>
    </source>
</evidence>